<dbReference type="Proteomes" id="UP001334732">
    <property type="component" value="Chromosome"/>
</dbReference>
<organism evidence="2 3">
    <name type="scientific">Thiobacillus sedimenti</name>
    <dbReference type="NCBI Taxonomy" id="3110231"/>
    <lineage>
        <taxon>Bacteria</taxon>
        <taxon>Pseudomonadati</taxon>
        <taxon>Pseudomonadota</taxon>
        <taxon>Betaproteobacteria</taxon>
        <taxon>Nitrosomonadales</taxon>
        <taxon>Thiobacillaceae</taxon>
        <taxon>Thiobacillus</taxon>
    </lineage>
</organism>
<evidence type="ECO:0000313" key="2">
    <source>
        <dbReference type="EMBL" id="WRS40414.1"/>
    </source>
</evidence>
<feature type="signal peptide" evidence="1">
    <location>
        <begin position="1"/>
        <end position="46"/>
    </location>
</feature>
<keyword evidence="1" id="KW-0732">Signal</keyword>
<name>A0ABZ1CMI5_9PROT</name>
<evidence type="ECO:0000313" key="3">
    <source>
        <dbReference type="Proteomes" id="UP001334732"/>
    </source>
</evidence>
<protein>
    <recommendedName>
        <fullName evidence="4">DUF2059 domain-containing protein</fullName>
    </recommendedName>
</protein>
<accession>A0ABZ1CMI5</accession>
<reference evidence="2 3" key="1">
    <citation type="submission" date="2023-12" db="EMBL/GenBank/DDBJ databases">
        <title>Thiobacillus sedimentum sp. nov., a chemolithoautotrophic sulfur-oxidizing bacterium isolated from freshwater sediment.</title>
        <authorList>
            <person name="Luo J."/>
            <person name="Dai C."/>
        </authorList>
    </citation>
    <scope>NUCLEOTIDE SEQUENCE [LARGE SCALE GENOMIC DNA]</scope>
    <source>
        <strain evidence="2 3">SCUT-2</strain>
    </source>
</reference>
<evidence type="ECO:0000256" key="1">
    <source>
        <dbReference type="SAM" id="SignalP"/>
    </source>
</evidence>
<proteinExistence type="predicted"/>
<dbReference type="EMBL" id="CP141769">
    <property type="protein sequence ID" value="WRS40414.1"/>
    <property type="molecule type" value="Genomic_DNA"/>
</dbReference>
<dbReference type="RefSeq" id="WP_324780944.1">
    <property type="nucleotide sequence ID" value="NZ_CP141769.1"/>
</dbReference>
<sequence length="290" mass="31510">MSNGMRSCAQCVRGVASIALPATPNPFRILCLAIIALLLGASVAQADELDDLAVQAMDLSGTRETLEGLGKSLDRQMASDPRLAKLSKGQRDELMEVLKSALDGRRIAQELTSALAASGDKERLAAAVTAMHDPIYLKVTHRVVAESLNTTPQAVAAYAKGFQKHPPDPGRVQLIQRLDSATGGSRILADTRYEMVSKTLGGMLTEADREARLAKLREQIDANAPNEYLLLTLYACRKIESKDLEGYVHVHENEPMGWLSRQLGYAIQRSMVNAVTRMADKLVDLTAKGQ</sequence>
<keyword evidence="3" id="KW-1185">Reference proteome</keyword>
<feature type="chain" id="PRO_5047156707" description="DUF2059 domain-containing protein" evidence="1">
    <location>
        <begin position="47"/>
        <end position="290"/>
    </location>
</feature>
<gene>
    <name evidence="2" type="ORF">VA613_05950</name>
</gene>
<evidence type="ECO:0008006" key="4">
    <source>
        <dbReference type="Google" id="ProtNLM"/>
    </source>
</evidence>